<feature type="region of interest" description="Disordered" evidence="11">
    <location>
        <begin position="144"/>
        <end position="176"/>
    </location>
</feature>
<dbReference type="Gene3D" id="3.30.420.270">
    <property type="match status" value="1"/>
</dbReference>
<comment type="similarity">
    <text evidence="2 10">Belongs to the ExbD/TolR family.</text>
</comment>
<evidence type="ECO:0000256" key="11">
    <source>
        <dbReference type="SAM" id="MobiDB-lite"/>
    </source>
</evidence>
<dbReference type="PANTHER" id="PTHR30558:SF7">
    <property type="entry name" value="TOL-PAL SYSTEM PROTEIN TOLR"/>
    <property type="match status" value="1"/>
</dbReference>
<evidence type="ECO:0000256" key="4">
    <source>
        <dbReference type="ARBA" id="ARBA00022519"/>
    </source>
</evidence>
<keyword evidence="8 12" id="KW-0472">Membrane</keyword>
<evidence type="ECO:0000256" key="1">
    <source>
        <dbReference type="ARBA" id="ARBA00004162"/>
    </source>
</evidence>
<evidence type="ECO:0000256" key="12">
    <source>
        <dbReference type="SAM" id="Phobius"/>
    </source>
</evidence>
<evidence type="ECO:0000313" key="13">
    <source>
        <dbReference type="EMBL" id="MBS7810910.1"/>
    </source>
</evidence>
<evidence type="ECO:0000256" key="6">
    <source>
        <dbReference type="ARBA" id="ARBA00022692"/>
    </source>
</evidence>
<keyword evidence="3" id="KW-1003">Cell membrane</keyword>
<name>A0ABS5QB74_9PROT</name>
<dbReference type="InterPro" id="IPR003400">
    <property type="entry name" value="ExbD"/>
</dbReference>
<dbReference type="PANTHER" id="PTHR30558">
    <property type="entry name" value="EXBD MEMBRANE COMPONENT OF PMF-DRIVEN MACROMOLECULE IMPORT SYSTEM"/>
    <property type="match status" value="1"/>
</dbReference>
<keyword evidence="6 10" id="KW-0812">Transmembrane</keyword>
<evidence type="ECO:0000313" key="14">
    <source>
        <dbReference type="Proteomes" id="UP000766336"/>
    </source>
</evidence>
<organism evidence="13 14">
    <name type="scientific">Roseococcus pinisoli</name>
    <dbReference type="NCBI Taxonomy" id="2835040"/>
    <lineage>
        <taxon>Bacteria</taxon>
        <taxon>Pseudomonadati</taxon>
        <taxon>Pseudomonadota</taxon>
        <taxon>Alphaproteobacteria</taxon>
        <taxon>Acetobacterales</taxon>
        <taxon>Roseomonadaceae</taxon>
        <taxon>Roseococcus</taxon>
    </lineage>
</organism>
<keyword evidence="10" id="KW-0653">Protein transport</keyword>
<evidence type="ECO:0000256" key="2">
    <source>
        <dbReference type="ARBA" id="ARBA00005811"/>
    </source>
</evidence>
<evidence type="ECO:0000256" key="7">
    <source>
        <dbReference type="ARBA" id="ARBA00022989"/>
    </source>
</evidence>
<comment type="caution">
    <text evidence="13">The sequence shown here is derived from an EMBL/GenBank/DDBJ whole genome shotgun (WGS) entry which is preliminary data.</text>
</comment>
<protein>
    <submittedName>
        <fullName evidence="13">Protein TolR</fullName>
    </submittedName>
</protein>
<keyword evidence="5" id="KW-0132">Cell division</keyword>
<dbReference type="Pfam" id="PF02472">
    <property type="entry name" value="ExbD"/>
    <property type="match status" value="1"/>
</dbReference>
<dbReference type="EMBL" id="JAHCDA010000001">
    <property type="protein sequence ID" value="MBS7810910.1"/>
    <property type="molecule type" value="Genomic_DNA"/>
</dbReference>
<sequence length="176" mass="18618">MAGPIMKRGAGARYRPMAEINVTPMVDVMLVLLIIFMVAAPMMTSGVPVDLPKTTAQPLNQEQEPITISVNPEGRIFLQETEVQLEGLVQQLQAIAQTQQPGQPERRIFVRGDRGISYGRVMEVMGTISAGGFTRVALLAEQASTGAARPAAPAAGAPPRAPAPAANPPSRGPAQR</sequence>
<evidence type="ECO:0000256" key="10">
    <source>
        <dbReference type="RuleBase" id="RU003879"/>
    </source>
</evidence>
<evidence type="ECO:0000256" key="8">
    <source>
        <dbReference type="ARBA" id="ARBA00023136"/>
    </source>
</evidence>
<keyword evidence="10" id="KW-0813">Transport</keyword>
<gene>
    <name evidence="13" type="primary">tolR</name>
    <name evidence="13" type="ORF">KHU32_08170</name>
</gene>
<keyword evidence="14" id="KW-1185">Reference proteome</keyword>
<comment type="subcellular location">
    <subcellularLocation>
        <location evidence="1">Cell membrane</location>
        <topology evidence="1">Single-pass membrane protein</topology>
    </subcellularLocation>
    <subcellularLocation>
        <location evidence="10">Cell membrane</location>
        <topology evidence="10">Single-pass type II membrane protein</topology>
    </subcellularLocation>
</comment>
<dbReference type="RefSeq" id="WP_213669497.1">
    <property type="nucleotide sequence ID" value="NZ_JAHCDA010000001.1"/>
</dbReference>
<dbReference type="Proteomes" id="UP000766336">
    <property type="component" value="Unassembled WGS sequence"/>
</dbReference>
<accession>A0ABS5QB74</accession>
<keyword evidence="4" id="KW-0997">Cell inner membrane</keyword>
<keyword evidence="9" id="KW-0131">Cell cycle</keyword>
<dbReference type="InterPro" id="IPR014168">
    <property type="entry name" value="Tol-Pal_TolR"/>
</dbReference>
<feature type="compositionally biased region" description="Pro residues" evidence="11">
    <location>
        <begin position="159"/>
        <end position="176"/>
    </location>
</feature>
<evidence type="ECO:0000256" key="9">
    <source>
        <dbReference type="ARBA" id="ARBA00023306"/>
    </source>
</evidence>
<reference evidence="13 14" key="1">
    <citation type="submission" date="2021-05" db="EMBL/GenBank/DDBJ databases">
        <title>Roseococcus sp. XZZS9, whole genome shotgun sequencing project.</title>
        <authorList>
            <person name="Zhao G."/>
            <person name="Shen L."/>
        </authorList>
    </citation>
    <scope>NUCLEOTIDE SEQUENCE [LARGE SCALE GENOMIC DNA]</scope>
    <source>
        <strain evidence="13 14">XZZS9</strain>
    </source>
</reference>
<feature type="compositionally biased region" description="Low complexity" evidence="11">
    <location>
        <begin position="146"/>
        <end position="158"/>
    </location>
</feature>
<evidence type="ECO:0000256" key="5">
    <source>
        <dbReference type="ARBA" id="ARBA00022618"/>
    </source>
</evidence>
<dbReference type="NCBIfam" id="TIGR02801">
    <property type="entry name" value="tolR"/>
    <property type="match status" value="1"/>
</dbReference>
<proteinExistence type="inferred from homology"/>
<feature type="transmembrane region" description="Helical" evidence="12">
    <location>
        <begin position="21"/>
        <end position="43"/>
    </location>
</feature>
<evidence type="ECO:0000256" key="3">
    <source>
        <dbReference type="ARBA" id="ARBA00022475"/>
    </source>
</evidence>
<keyword evidence="7 12" id="KW-1133">Transmembrane helix</keyword>